<dbReference type="Proteomes" id="UP000823775">
    <property type="component" value="Unassembled WGS sequence"/>
</dbReference>
<feature type="region of interest" description="Disordered" evidence="1">
    <location>
        <begin position="1"/>
        <end position="25"/>
    </location>
</feature>
<reference evidence="2 3" key="1">
    <citation type="journal article" date="2021" name="BMC Genomics">
        <title>Datura genome reveals duplications of psychoactive alkaloid biosynthetic genes and high mutation rate following tissue culture.</title>
        <authorList>
            <person name="Rajewski A."/>
            <person name="Carter-House D."/>
            <person name="Stajich J."/>
            <person name="Litt A."/>
        </authorList>
    </citation>
    <scope>NUCLEOTIDE SEQUENCE [LARGE SCALE GENOMIC DNA]</scope>
    <source>
        <strain evidence="2">AR-01</strain>
    </source>
</reference>
<keyword evidence="3" id="KW-1185">Reference proteome</keyword>
<gene>
    <name evidence="2" type="ORF">HAX54_044585</name>
</gene>
<sequence length="124" mass="13434">MEKKVVVPNEPSEEPSALAKKSKGKLVVEESSKGKRISTILGLIEVQIRGTEEIDRLAMLLAQGEADLALLKADQTTAGTSWEPGAMLALQNKNALLREENCALKKHVEDLAQQLRCDLDAANA</sequence>
<evidence type="ECO:0000256" key="1">
    <source>
        <dbReference type="SAM" id="MobiDB-lite"/>
    </source>
</evidence>
<accession>A0ABS8Y6H0</accession>
<proteinExistence type="predicted"/>
<evidence type="ECO:0000313" key="3">
    <source>
        <dbReference type="Proteomes" id="UP000823775"/>
    </source>
</evidence>
<comment type="caution">
    <text evidence="2">The sequence shown here is derived from an EMBL/GenBank/DDBJ whole genome shotgun (WGS) entry which is preliminary data.</text>
</comment>
<dbReference type="EMBL" id="JACEIK010068112">
    <property type="protein sequence ID" value="MCE5167246.1"/>
    <property type="molecule type" value="Genomic_DNA"/>
</dbReference>
<organism evidence="2 3">
    <name type="scientific">Datura stramonium</name>
    <name type="common">Jimsonweed</name>
    <name type="synonym">Common thornapple</name>
    <dbReference type="NCBI Taxonomy" id="4076"/>
    <lineage>
        <taxon>Eukaryota</taxon>
        <taxon>Viridiplantae</taxon>
        <taxon>Streptophyta</taxon>
        <taxon>Embryophyta</taxon>
        <taxon>Tracheophyta</taxon>
        <taxon>Spermatophyta</taxon>
        <taxon>Magnoliopsida</taxon>
        <taxon>eudicotyledons</taxon>
        <taxon>Gunneridae</taxon>
        <taxon>Pentapetalae</taxon>
        <taxon>asterids</taxon>
        <taxon>lamiids</taxon>
        <taxon>Solanales</taxon>
        <taxon>Solanaceae</taxon>
        <taxon>Solanoideae</taxon>
        <taxon>Datureae</taxon>
        <taxon>Datura</taxon>
    </lineage>
</organism>
<evidence type="ECO:0000313" key="2">
    <source>
        <dbReference type="EMBL" id="MCE5167246.1"/>
    </source>
</evidence>
<feature type="non-terminal residue" evidence="2">
    <location>
        <position position="124"/>
    </location>
</feature>
<protein>
    <submittedName>
        <fullName evidence="2">Uncharacterized protein</fullName>
    </submittedName>
</protein>
<name>A0ABS8Y6H0_DATST</name>